<evidence type="ECO:0000256" key="1">
    <source>
        <dbReference type="SAM" id="MobiDB-lite"/>
    </source>
</evidence>
<sequence length="74" mass="8492">MSITGKYSGTPTLPFSWIPWHLKRHTHIYREDREDGESAGKYFSSPLLGATRRGLSSSQRQLVWKSENNNKNKG</sequence>
<name>A0ABR0ACW5_9CRUS</name>
<comment type="caution">
    <text evidence="2">The sequence shown here is derived from an EMBL/GenBank/DDBJ whole genome shotgun (WGS) entry which is preliminary data.</text>
</comment>
<dbReference type="EMBL" id="JAOYFB010000037">
    <property type="protein sequence ID" value="KAK4022952.1"/>
    <property type="molecule type" value="Genomic_DNA"/>
</dbReference>
<evidence type="ECO:0000313" key="2">
    <source>
        <dbReference type="EMBL" id="KAK4022952.1"/>
    </source>
</evidence>
<reference evidence="2 3" key="1">
    <citation type="journal article" date="2023" name="Nucleic Acids Res.">
        <title>The hologenome of Daphnia magna reveals possible DNA methylation and microbiome-mediated evolution of the host genome.</title>
        <authorList>
            <person name="Chaturvedi A."/>
            <person name="Li X."/>
            <person name="Dhandapani V."/>
            <person name="Marshall H."/>
            <person name="Kissane S."/>
            <person name="Cuenca-Cambronero M."/>
            <person name="Asole G."/>
            <person name="Calvet F."/>
            <person name="Ruiz-Romero M."/>
            <person name="Marangio P."/>
            <person name="Guigo R."/>
            <person name="Rago D."/>
            <person name="Mirbahai L."/>
            <person name="Eastwood N."/>
            <person name="Colbourne J.K."/>
            <person name="Zhou J."/>
            <person name="Mallon E."/>
            <person name="Orsini L."/>
        </authorList>
    </citation>
    <scope>NUCLEOTIDE SEQUENCE [LARGE SCALE GENOMIC DNA]</scope>
    <source>
        <strain evidence="2">LRV0_1</strain>
    </source>
</reference>
<feature type="compositionally biased region" description="Polar residues" evidence="1">
    <location>
        <begin position="54"/>
        <end position="74"/>
    </location>
</feature>
<organism evidence="2 3">
    <name type="scientific">Daphnia magna</name>
    <dbReference type="NCBI Taxonomy" id="35525"/>
    <lineage>
        <taxon>Eukaryota</taxon>
        <taxon>Metazoa</taxon>
        <taxon>Ecdysozoa</taxon>
        <taxon>Arthropoda</taxon>
        <taxon>Crustacea</taxon>
        <taxon>Branchiopoda</taxon>
        <taxon>Diplostraca</taxon>
        <taxon>Cladocera</taxon>
        <taxon>Anomopoda</taxon>
        <taxon>Daphniidae</taxon>
        <taxon>Daphnia</taxon>
    </lineage>
</organism>
<protein>
    <submittedName>
        <fullName evidence="2">Uncharacterized protein</fullName>
    </submittedName>
</protein>
<dbReference type="Proteomes" id="UP001234178">
    <property type="component" value="Unassembled WGS sequence"/>
</dbReference>
<feature type="region of interest" description="Disordered" evidence="1">
    <location>
        <begin position="52"/>
        <end position="74"/>
    </location>
</feature>
<gene>
    <name evidence="2" type="ORF">OUZ56_008394</name>
</gene>
<evidence type="ECO:0000313" key="3">
    <source>
        <dbReference type="Proteomes" id="UP001234178"/>
    </source>
</evidence>
<accession>A0ABR0ACW5</accession>
<keyword evidence="3" id="KW-1185">Reference proteome</keyword>
<proteinExistence type="predicted"/>